<proteinExistence type="inferred from homology"/>
<evidence type="ECO:0000256" key="5">
    <source>
        <dbReference type="ARBA" id="ARBA00022691"/>
    </source>
</evidence>
<evidence type="ECO:0000313" key="7">
    <source>
        <dbReference type="EMBL" id="BDV41084.1"/>
    </source>
</evidence>
<organism evidence="7 8">
    <name type="scientific">Geotalea uraniireducens</name>
    <dbReference type="NCBI Taxonomy" id="351604"/>
    <lineage>
        <taxon>Bacteria</taxon>
        <taxon>Pseudomonadati</taxon>
        <taxon>Thermodesulfobacteriota</taxon>
        <taxon>Desulfuromonadia</taxon>
        <taxon>Geobacterales</taxon>
        <taxon>Geobacteraceae</taxon>
        <taxon>Geotalea</taxon>
    </lineage>
</organism>
<dbReference type="GO" id="GO:0032259">
    <property type="term" value="P:methylation"/>
    <property type="evidence" value="ECO:0007669"/>
    <property type="project" value="UniProtKB-KW"/>
</dbReference>
<keyword evidence="5 6" id="KW-0949">S-adenosyl-L-methionine</keyword>
<dbReference type="Proteomes" id="UP001317705">
    <property type="component" value="Chromosome"/>
</dbReference>
<comment type="function">
    <text evidence="6">Specifically methylates the N7 position of a guanine in 16S rRNA.</text>
</comment>
<keyword evidence="4 6" id="KW-0808">Transferase</keyword>
<evidence type="ECO:0000256" key="2">
    <source>
        <dbReference type="ARBA" id="ARBA00022552"/>
    </source>
</evidence>
<keyword evidence="2 6" id="KW-0698">rRNA processing</keyword>
<feature type="binding site" evidence="6">
    <location>
        <position position="83"/>
    </location>
    <ligand>
        <name>S-adenosyl-L-methionine</name>
        <dbReference type="ChEBI" id="CHEBI:59789"/>
    </ligand>
</feature>
<protein>
    <recommendedName>
        <fullName evidence="6">Ribosomal RNA small subunit methyltransferase G</fullName>
        <ecNumber evidence="6">2.1.1.-</ecNumber>
    </recommendedName>
    <alternativeName>
        <fullName evidence="6">16S rRNA 7-methylguanosine methyltransferase</fullName>
        <shortName evidence="6">16S rRNA m7G methyltransferase</shortName>
    </alternativeName>
</protein>
<comment type="similarity">
    <text evidence="6">Belongs to the methyltransferase superfamily. RNA methyltransferase RsmG family.</text>
</comment>
<dbReference type="PANTHER" id="PTHR31760">
    <property type="entry name" value="S-ADENOSYL-L-METHIONINE-DEPENDENT METHYLTRANSFERASES SUPERFAMILY PROTEIN"/>
    <property type="match status" value="1"/>
</dbReference>
<feature type="binding site" evidence="6">
    <location>
        <begin position="129"/>
        <end position="130"/>
    </location>
    <ligand>
        <name>S-adenosyl-L-methionine</name>
        <dbReference type="ChEBI" id="CHEBI:59789"/>
    </ligand>
</feature>
<reference evidence="7 8" key="1">
    <citation type="submission" date="2022-12" db="EMBL/GenBank/DDBJ databases">
        <title>Polyphasic characterization of Geotalea uranireducens NIT-SL11 newly isolated from a complex of sewage sludge and microbially reduced graphene oxide.</title>
        <authorList>
            <person name="Xie L."/>
            <person name="Yoshida N."/>
            <person name="Meng L."/>
        </authorList>
    </citation>
    <scope>NUCLEOTIDE SEQUENCE [LARGE SCALE GENOMIC DNA]</scope>
    <source>
        <strain evidence="7 8">NIT-SL11</strain>
    </source>
</reference>
<keyword evidence="8" id="KW-1185">Reference proteome</keyword>
<dbReference type="InterPro" id="IPR003682">
    <property type="entry name" value="rRNA_ssu_MeTfrase_G"/>
</dbReference>
<dbReference type="PIRSF" id="PIRSF003078">
    <property type="entry name" value="GidB"/>
    <property type="match status" value="1"/>
</dbReference>
<evidence type="ECO:0000256" key="4">
    <source>
        <dbReference type="ARBA" id="ARBA00022679"/>
    </source>
</evidence>
<dbReference type="NCBIfam" id="TIGR00138">
    <property type="entry name" value="rsmG_gidB"/>
    <property type="match status" value="1"/>
</dbReference>
<dbReference type="SUPFAM" id="SSF53335">
    <property type="entry name" value="S-adenosyl-L-methionine-dependent methyltransferases"/>
    <property type="match status" value="1"/>
</dbReference>
<dbReference type="Gene3D" id="3.40.50.150">
    <property type="entry name" value="Vaccinia Virus protein VP39"/>
    <property type="match status" value="1"/>
</dbReference>
<evidence type="ECO:0000313" key="8">
    <source>
        <dbReference type="Proteomes" id="UP001317705"/>
    </source>
</evidence>
<dbReference type="InterPro" id="IPR029063">
    <property type="entry name" value="SAM-dependent_MTases_sf"/>
</dbReference>
<dbReference type="EMBL" id="AP027151">
    <property type="protein sequence ID" value="BDV41084.1"/>
    <property type="molecule type" value="Genomic_DNA"/>
</dbReference>
<feature type="binding site" evidence="6">
    <location>
        <position position="146"/>
    </location>
    <ligand>
        <name>S-adenosyl-L-methionine</name>
        <dbReference type="ChEBI" id="CHEBI:59789"/>
    </ligand>
</feature>
<gene>
    <name evidence="6 7" type="primary">rsmG</name>
    <name evidence="7" type="ORF">GURASL_00070</name>
</gene>
<dbReference type="RefSeq" id="WP_282001034.1">
    <property type="nucleotide sequence ID" value="NZ_AP027151.1"/>
</dbReference>
<dbReference type="EC" id="2.1.1.-" evidence="6"/>
<accession>A0ABN6VMK8</accession>
<dbReference type="GO" id="GO:0008168">
    <property type="term" value="F:methyltransferase activity"/>
    <property type="evidence" value="ECO:0007669"/>
    <property type="project" value="UniProtKB-KW"/>
</dbReference>
<evidence type="ECO:0000256" key="6">
    <source>
        <dbReference type="HAMAP-Rule" id="MF_00074"/>
    </source>
</evidence>
<evidence type="ECO:0000256" key="3">
    <source>
        <dbReference type="ARBA" id="ARBA00022603"/>
    </source>
</evidence>
<dbReference type="PANTHER" id="PTHR31760:SF0">
    <property type="entry name" value="S-ADENOSYL-L-METHIONINE-DEPENDENT METHYLTRANSFERASES SUPERFAMILY PROTEIN"/>
    <property type="match status" value="1"/>
</dbReference>
<comment type="caution">
    <text evidence="6">Lacks conserved residue(s) required for the propagation of feature annotation.</text>
</comment>
<keyword evidence="1 6" id="KW-0963">Cytoplasm</keyword>
<evidence type="ECO:0000256" key="1">
    <source>
        <dbReference type="ARBA" id="ARBA00022490"/>
    </source>
</evidence>
<comment type="subcellular location">
    <subcellularLocation>
        <location evidence="6">Cytoplasm</location>
    </subcellularLocation>
</comment>
<name>A0ABN6VMK8_9BACT</name>
<sequence length="218" mass="23137">MNQSARSLLLQGAAAFGVTLSPPQLDAFACYAAELKKWNRKINLTAITGDVEIVLKHFVDSLSICPIVAGAGSVLDLGSGGGFPVIPLKVIDANIEALSVDAVEKKIIFQRHVGRLLGLSGFTALHARGEVLAERFAGRFDWVVSRAFADIPTFVRMALPLCAADGKILAMKGQAGRTEVEAAQGELTGLGLKVVELIEFTLPQSTAQRSLVVIGKNQ</sequence>
<dbReference type="Pfam" id="PF02527">
    <property type="entry name" value="GidB"/>
    <property type="match status" value="1"/>
</dbReference>
<keyword evidence="3 6" id="KW-0489">Methyltransferase</keyword>
<feature type="binding site" evidence="6">
    <location>
        <position position="78"/>
    </location>
    <ligand>
        <name>S-adenosyl-L-methionine</name>
        <dbReference type="ChEBI" id="CHEBI:59789"/>
    </ligand>
</feature>
<dbReference type="HAMAP" id="MF_00074">
    <property type="entry name" value="16SrRNA_methyltr_G"/>
    <property type="match status" value="1"/>
</dbReference>